<protein>
    <recommendedName>
        <fullName evidence="4">DUF4148 domain-containing protein</fullName>
    </recommendedName>
</protein>
<accession>A0A1Y0EK33</accession>
<dbReference type="KEGG" id="cser:CCO03_04280"/>
<reference evidence="2 3" key="1">
    <citation type="submission" date="2017-05" db="EMBL/GenBank/DDBJ databases">
        <authorList>
            <person name="Song R."/>
            <person name="Chenine A.L."/>
            <person name="Ruprecht R.M."/>
        </authorList>
    </citation>
    <scope>NUCLEOTIDE SEQUENCE [LARGE SCALE GENOMIC DNA]</scope>
    <source>
        <strain evidence="2 3">DSM 26136</strain>
    </source>
</reference>
<evidence type="ECO:0000256" key="1">
    <source>
        <dbReference type="SAM" id="SignalP"/>
    </source>
</evidence>
<name>A0A1Y0EK33_9BURK</name>
<keyword evidence="1" id="KW-0732">Signal</keyword>
<evidence type="ECO:0000313" key="3">
    <source>
        <dbReference type="Proteomes" id="UP000196138"/>
    </source>
</evidence>
<sequence>MTMKTVAIGCTLALAGFALPTAVLAQPVHQHGQNNIVAPHAHASGSAQLTRAQVMQDYEAFKQAGGLDYVNLGYTKPNQAMPAALQQGAVQGAAPAHSGATLDRLYGN</sequence>
<evidence type="ECO:0008006" key="4">
    <source>
        <dbReference type="Google" id="ProtNLM"/>
    </source>
</evidence>
<gene>
    <name evidence="2" type="ORF">CCO03_04280</name>
</gene>
<dbReference type="EMBL" id="CP021455">
    <property type="protein sequence ID" value="ARU03995.1"/>
    <property type="molecule type" value="Genomic_DNA"/>
</dbReference>
<feature type="signal peptide" evidence="1">
    <location>
        <begin position="1"/>
        <end position="25"/>
    </location>
</feature>
<organism evidence="2 3">
    <name type="scientific">Comamonas serinivorans</name>
    <dbReference type="NCBI Taxonomy" id="1082851"/>
    <lineage>
        <taxon>Bacteria</taxon>
        <taxon>Pseudomonadati</taxon>
        <taxon>Pseudomonadota</taxon>
        <taxon>Betaproteobacteria</taxon>
        <taxon>Burkholderiales</taxon>
        <taxon>Comamonadaceae</taxon>
        <taxon>Comamonas</taxon>
    </lineage>
</organism>
<dbReference type="AlphaFoldDB" id="A0A1Y0EK33"/>
<dbReference type="Proteomes" id="UP000196138">
    <property type="component" value="Chromosome"/>
</dbReference>
<feature type="chain" id="PRO_5013118513" description="DUF4148 domain-containing protein" evidence="1">
    <location>
        <begin position="26"/>
        <end position="108"/>
    </location>
</feature>
<proteinExistence type="predicted"/>
<evidence type="ECO:0000313" key="2">
    <source>
        <dbReference type="EMBL" id="ARU03995.1"/>
    </source>
</evidence>
<keyword evidence="3" id="KW-1185">Reference proteome</keyword>